<gene>
    <name evidence="8" type="ordered locus">MADE_1004760</name>
</gene>
<keyword evidence="9" id="KW-1185">Reference proteome</keyword>
<reference evidence="8 9" key="1">
    <citation type="journal article" date="2008" name="ISME J.">
        <title>Comparative genomics of two ecotypes of the marine planktonic copiotroph Alteromonas macleodii suggests alternative lifestyles associated with different kinds of particulate organic matter.</title>
        <authorList>
            <person name="Ivars-Martinez E."/>
            <person name="Martin-Cuadrado A.B."/>
            <person name="D'Auria G."/>
            <person name="Mira A."/>
            <person name="Ferriera S."/>
            <person name="Johnson J."/>
            <person name="Friedman R."/>
            <person name="Rodriguez-Valera F."/>
        </authorList>
    </citation>
    <scope>NUCLEOTIDE SEQUENCE [LARGE SCALE GENOMIC DNA]</scope>
    <source>
        <strain evidence="9">DSM 17117 / CIP 110805 / LMG 28347 / Deep ecotype</strain>
    </source>
</reference>
<keyword evidence="3" id="KW-0201">Cytochrome c-type biogenesis</keyword>
<dbReference type="NCBIfam" id="NF010061">
    <property type="entry name" value="PRK13538.1"/>
    <property type="match status" value="1"/>
</dbReference>
<dbReference type="SUPFAM" id="SSF52540">
    <property type="entry name" value="P-loop containing nucleoside triphosphate hydrolases"/>
    <property type="match status" value="1"/>
</dbReference>
<evidence type="ECO:0000256" key="3">
    <source>
        <dbReference type="ARBA" id="ARBA00022748"/>
    </source>
</evidence>
<protein>
    <submittedName>
        <fullName evidence="8">Cytochrome C biogenesis protein</fullName>
    </submittedName>
</protein>
<feature type="domain" description="ABC transporter" evidence="7">
    <location>
        <begin position="31"/>
        <end position="233"/>
    </location>
</feature>
<dbReference type="GO" id="GO:0017004">
    <property type="term" value="P:cytochrome complex assembly"/>
    <property type="evidence" value="ECO:0007669"/>
    <property type="project" value="UniProtKB-KW"/>
</dbReference>
<dbReference type="AlphaFoldDB" id="F2GBU7"/>
<keyword evidence="4" id="KW-0067">ATP-binding</keyword>
<dbReference type="InterPro" id="IPR003593">
    <property type="entry name" value="AAA+_ATPase"/>
</dbReference>
<name>F2GBU7_ALTMD</name>
<evidence type="ECO:0000256" key="2">
    <source>
        <dbReference type="ARBA" id="ARBA00022741"/>
    </source>
</evidence>
<evidence type="ECO:0000256" key="4">
    <source>
        <dbReference type="ARBA" id="ARBA00022840"/>
    </source>
</evidence>
<evidence type="ECO:0000256" key="6">
    <source>
        <dbReference type="ARBA" id="ARBA00023136"/>
    </source>
</evidence>
<dbReference type="KEGG" id="amc:MADE_1004760"/>
<dbReference type="PANTHER" id="PTHR43499:SF1">
    <property type="entry name" value="ABC TRANSPORTER I FAMILY MEMBER 1"/>
    <property type="match status" value="1"/>
</dbReference>
<dbReference type="PROSITE" id="PS00211">
    <property type="entry name" value="ABC_TRANSPORTER_1"/>
    <property type="match status" value="1"/>
</dbReference>
<dbReference type="Gene3D" id="3.40.50.300">
    <property type="entry name" value="P-loop containing nucleotide triphosphate hydrolases"/>
    <property type="match status" value="1"/>
</dbReference>
<keyword evidence="1" id="KW-0813">Transport</keyword>
<dbReference type="Proteomes" id="UP000001870">
    <property type="component" value="Chromosome"/>
</dbReference>
<keyword evidence="2" id="KW-0547">Nucleotide-binding</keyword>
<keyword evidence="6" id="KW-0472">Membrane</keyword>
<dbReference type="EMBL" id="CP001103">
    <property type="protein sequence ID" value="AEA97098.1"/>
    <property type="molecule type" value="Genomic_DNA"/>
</dbReference>
<reference evidence="8 9" key="2">
    <citation type="journal article" date="2015" name="Antonie Van Leeuwenhoek">
        <title>Ecophysiological diversity of a novel member of the genus Alteromonas, and description of Alteromonas mediterranea sp. nov.</title>
        <authorList>
            <person name="Ivanova E.P."/>
            <person name="Lopez-Perez M."/>
            <person name="Zabalos M."/>
            <person name="Nguyen S.H."/>
            <person name="Webb H.K."/>
            <person name="Ryan J."/>
            <person name="Lagutin K."/>
            <person name="Vyssotski M."/>
            <person name="Crawford R.J."/>
            <person name="Rodriguez-Valera F."/>
        </authorList>
    </citation>
    <scope>NUCLEOTIDE SEQUENCE [LARGE SCALE GENOMIC DNA]</scope>
    <source>
        <strain evidence="9">DSM 17117 / CIP 110805 / LMG 28347 / Deep ecotype</strain>
    </source>
</reference>
<dbReference type="SMART" id="SM00382">
    <property type="entry name" value="AAA"/>
    <property type="match status" value="1"/>
</dbReference>
<dbReference type="InterPro" id="IPR027417">
    <property type="entry name" value="P-loop_NTPase"/>
</dbReference>
<dbReference type="InterPro" id="IPR003439">
    <property type="entry name" value="ABC_transporter-like_ATP-bd"/>
</dbReference>
<dbReference type="InterPro" id="IPR017871">
    <property type="entry name" value="ABC_transporter-like_CS"/>
</dbReference>
<evidence type="ECO:0000256" key="5">
    <source>
        <dbReference type="ARBA" id="ARBA00022967"/>
    </source>
</evidence>
<evidence type="ECO:0000313" key="9">
    <source>
        <dbReference type="Proteomes" id="UP000001870"/>
    </source>
</evidence>
<sequence>MEFATAKKRSCGRLAPFFKTSFLGWSSQVVLEACGLTCSKRDRTLFEGLSLVVNTGELLYLRGPNGAGKTSLLRILTGLSTPESGAVSYNGMDIAEDKTDYYRDLFYLGHKSGTNGSLSALDNLSFWLAQHSTSVQHNGLYDVLAKVGLVGLEDVPVRYLSAGQQRRVALSRLWLKPAKVWILDEPFTALDVKGVHLLETSMKEHVSRGGLIITTSHQPLSETAGEHRVFDLEYRF</sequence>
<evidence type="ECO:0000259" key="7">
    <source>
        <dbReference type="PROSITE" id="PS50893"/>
    </source>
</evidence>
<accession>F2GBU7</accession>
<proteinExistence type="predicted"/>
<evidence type="ECO:0000313" key="8">
    <source>
        <dbReference type="EMBL" id="AEA97098.1"/>
    </source>
</evidence>
<dbReference type="Pfam" id="PF00005">
    <property type="entry name" value="ABC_tran"/>
    <property type="match status" value="1"/>
</dbReference>
<organism evidence="8 9">
    <name type="scientific">Alteromonas mediterranea (strain DSM 17117 / CIP 110805 / LMG 28347 / Deep ecotype)</name>
    <dbReference type="NCBI Taxonomy" id="1774373"/>
    <lineage>
        <taxon>Bacteria</taxon>
        <taxon>Pseudomonadati</taxon>
        <taxon>Pseudomonadota</taxon>
        <taxon>Gammaproteobacteria</taxon>
        <taxon>Alteromonadales</taxon>
        <taxon>Alteromonadaceae</taxon>
        <taxon>Alteromonas/Salinimonas group</taxon>
        <taxon>Alteromonas</taxon>
    </lineage>
</organism>
<dbReference type="GO" id="GO:0022857">
    <property type="term" value="F:transmembrane transporter activity"/>
    <property type="evidence" value="ECO:0007669"/>
    <property type="project" value="InterPro"/>
</dbReference>
<keyword evidence="5" id="KW-1278">Translocase</keyword>
<dbReference type="GO" id="GO:0005524">
    <property type="term" value="F:ATP binding"/>
    <property type="evidence" value="ECO:0007669"/>
    <property type="project" value="UniProtKB-KW"/>
</dbReference>
<dbReference type="HOGENOM" id="CLU_000604_1_2_6"/>
<dbReference type="PANTHER" id="PTHR43499">
    <property type="entry name" value="ABC TRANSPORTER I FAMILY MEMBER 1"/>
    <property type="match status" value="1"/>
</dbReference>
<dbReference type="NCBIfam" id="TIGR01189">
    <property type="entry name" value="ccmA"/>
    <property type="match status" value="1"/>
</dbReference>
<evidence type="ECO:0000256" key="1">
    <source>
        <dbReference type="ARBA" id="ARBA00022448"/>
    </source>
</evidence>
<dbReference type="PROSITE" id="PS50893">
    <property type="entry name" value="ABC_TRANSPORTER_2"/>
    <property type="match status" value="1"/>
</dbReference>
<dbReference type="InterPro" id="IPR005895">
    <property type="entry name" value="ABC_transptr_haem_export_CcmA"/>
</dbReference>
<dbReference type="GO" id="GO:0016887">
    <property type="term" value="F:ATP hydrolysis activity"/>
    <property type="evidence" value="ECO:0007669"/>
    <property type="project" value="InterPro"/>
</dbReference>